<dbReference type="Gene3D" id="1.20.1250.20">
    <property type="entry name" value="MFS general substrate transporter like domains"/>
    <property type="match status" value="2"/>
</dbReference>
<dbReference type="Pfam" id="PF07690">
    <property type="entry name" value="MFS_1"/>
    <property type="match status" value="1"/>
</dbReference>
<feature type="transmembrane region" description="Helical" evidence="6">
    <location>
        <begin position="362"/>
        <end position="382"/>
    </location>
</feature>
<dbReference type="GO" id="GO:0022857">
    <property type="term" value="F:transmembrane transporter activity"/>
    <property type="evidence" value="ECO:0007669"/>
    <property type="project" value="InterPro"/>
</dbReference>
<accession>A0AA86MWE5</accession>
<evidence type="ECO:0000256" key="2">
    <source>
        <dbReference type="ARBA" id="ARBA00022475"/>
    </source>
</evidence>
<feature type="transmembrane region" description="Helical" evidence="6">
    <location>
        <begin position="129"/>
        <end position="153"/>
    </location>
</feature>
<feature type="transmembrane region" description="Helical" evidence="6">
    <location>
        <begin position="41"/>
        <end position="62"/>
    </location>
</feature>
<organism evidence="7 8">
    <name type="scientific">Nitrospira tepida</name>
    <dbReference type="NCBI Taxonomy" id="2973512"/>
    <lineage>
        <taxon>Bacteria</taxon>
        <taxon>Pseudomonadati</taxon>
        <taxon>Nitrospirota</taxon>
        <taxon>Nitrospiria</taxon>
        <taxon>Nitrospirales</taxon>
        <taxon>Nitrospiraceae</taxon>
        <taxon>Nitrospira</taxon>
    </lineage>
</organism>
<feature type="transmembrane region" description="Helical" evidence="6">
    <location>
        <begin position="207"/>
        <end position="224"/>
    </location>
</feature>
<dbReference type="InterPro" id="IPR050189">
    <property type="entry name" value="MFS_Efflux_Transporters"/>
</dbReference>
<keyword evidence="4 6" id="KW-1133">Transmembrane helix</keyword>
<keyword evidence="2" id="KW-1003">Cell membrane</keyword>
<dbReference type="InterPro" id="IPR036259">
    <property type="entry name" value="MFS_trans_sf"/>
</dbReference>
<dbReference type="KEGG" id="nti:DNFV4_00724"/>
<protein>
    <submittedName>
        <fullName evidence="7">MFS transporter</fullName>
    </submittedName>
</protein>
<gene>
    <name evidence="7" type="ORF">DNFV4_00724</name>
</gene>
<feature type="transmembrane region" description="Helical" evidence="6">
    <location>
        <begin position="276"/>
        <end position="293"/>
    </location>
</feature>
<evidence type="ECO:0000256" key="4">
    <source>
        <dbReference type="ARBA" id="ARBA00022989"/>
    </source>
</evidence>
<proteinExistence type="predicted"/>
<evidence type="ECO:0000256" key="5">
    <source>
        <dbReference type="ARBA" id="ARBA00023136"/>
    </source>
</evidence>
<dbReference type="PANTHER" id="PTHR43124">
    <property type="entry name" value="PURINE EFFLUX PUMP PBUE"/>
    <property type="match status" value="1"/>
</dbReference>
<evidence type="ECO:0000313" key="7">
    <source>
        <dbReference type="EMBL" id="CAI4030296.1"/>
    </source>
</evidence>
<evidence type="ECO:0000313" key="8">
    <source>
        <dbReference type="Proteomes" id="UP001179121"/>
    </source>
</evidence>
<name>A0AA86MWE5_9BACT</name>
<feature type="transmembrane region" description="Helical" evidence="6">
    <location>
        <begin position="69"/>
        <end position="88"/>
    </location>
</feature>
<comment type="subcellular location">
    <subcellularLocation>
        <location evidence="1">Cell membrane</location>
        <topology evidence="1">Multi-pass membrane protein</topology>
    </subcellularLocation>
</comment>
<sequence length="397" mass="43288">MTLKLLLVLVTVIAVVGDSLLAPFYPHYFADVFGLRDPEHVGFYIGASCFTVMAAFPFWAWVARYLPALRLLVYTQLAAGLLCLLSYGAGSLPIFWLMSLGMFTFKASYLLIYPYLLSEEAKDRHVGTIGLLSVIVHLGGILGALLSGLVLQVLEPRHLFLVMAACDLTQALICLPLARDQQRGATGRATESLRAPSREPRSRATVLVYRLGAVMLLFYFSAFLTRPFFTLYWESMSGLDNRLVAGLVYAIPGIVALAALWLGARRGAGDEGRHRVVTALLAGLLGSLLQASPQELLVLIGRGIFGWALFQGAVRLDLLLFQRSDPERYATDFSKIHVFQQLGVLCSSFAAGSLVTTHGLRAPFVVASVGFVATILLYRWLLHPGAQPAVSRVTAAL</sequence>
<dbReference type="PANTHER" id="PTHR43124:SF3">
    <property type="entry name" value="CHLORAMPHENICOL EFFLUX PUMP RV0191"/>
    <property type="match status" value="1"/>
</dbReference>
<keyword evidence="3 6" id="KW-0812">Transmembrane</keyword>
<feature type="transmembrane region" description="Helical" evidence="6">
    <location>
        <begin position="159"/>
        <end position="178"/>
    </location>
</feature>
<dbReference type="Proteomes" id="UP001179121">
    <property type="component" value="Chromosome"/>
</dbReference>
<keyword evidence="8" id="KW-1185">Reference proteome</keyword>
<dbReference type="GO" id="GO:0005886">
    <property type="term" value="C:plasma membrane"/>
    <property type="evidence" value="ECO:0007669"/>
    <property type="project" value="UniProtKB-SubCell"/>
</dbReference>
<feature type="transmembrane region" description="Helical" evidence="6">
    <location>
        <begin position="94"/>
        <end position="117"/>
    </location>
</feature>
<dbReference type="AlphaFoldDB" id="A0AA86MWE5"/>
<keyword evidence="5 6" id="KW-0472">Membrane</keyword>
<feature type="transmembrane region" description="Helical" evidence="6">
    <location>
        <begin position="244"/>
        <end position="264"/>
    </location>
</feature>
<dbReference type="EMBL" id="OX365700">
    <property type="protein sequence ID" value="CAI4030296.1"/>
    <property type="molecule type" value="Genomic_DNA"/>
</dbReference>
<evidence type="ECO:0000256" key="1">
    <source>
        <dbReference type="ARBA" id="ARBA00004651"/>
    </source>
</evidence>
<dbReference type="SUPFAM" id="SSF103473">
    <property type="entry name" value="MFS general substrate transporter"/>
    <property type="match status" value="1"/>
</dbReference>
<dbReference type="RefSeq" id="WP_289267291.1">
    <property type="nucleotide sequence ID" value="NZ_OX365700.1"/>
</dbReference>
<dbReference type="InterPro" id="IPR011701">
    <property type="entry name" value="MFS"/>
</dbReference>
<evidence type="ECO:0000256" key="6">
    <source>
        <dbReference type="SAM" id="Phobius"/>
    </source>
</evidence>
<evidence type="ECO:0000256" key="3">
    <source>
        <dbReference type="ARBA" id="ARBA00022692"/>
    </source>
</evidence>
<reference evidence="7" key="1">
    <citation type="submission" date="2022-10" db="EMBL/GenBank/DDBJ databases">
        <authorList>
            <person name="Koch H."/>
        </authorList>
    </citation>
    <scope>NUCLEOTIDE SEQUENCE</scope>
    <source>
        <strain evidence="7">DNF</strain>
    </source>
</reference>